<dbReference type="CDD" id="cd09272">
    <property type="entry name" value="RNase_HI_RT_Ty1"/>
    <property type="match status" value="1"/>
</dbReference>
<dbReference type="EMBL" id="SSTE01013280">
    <property type="protein sequence ID" value="KAA0047185.1"/>
    <property type="molecule type" value="Genomic_DNA"/>
</dbReference>
<evidence type="ECO:0008006" key="5">
    <source>
        <dbReference type="Google" id="ProtNLM"/>
    </source>
</evidence>
<dbReference type="PANTHER" id="PTHR11439:SF486">
    <property type="entry name" value="RLK (RECEPTOR-LIKE KINASE) PROTEIN, PUTATIVE-RELATED"/>
    <property type="match status" value="1"/>
</dbReference>
<dbReference type="AlphaFoldDB" id="A0A5A7U0L2"/>
<dbReference type="Proteomes" id="UP000321393">
    <property type="component" value="Unassembled WGS sequence"/>
</dbReference>
<evidence type="ECO:0000313" key="3">
    <source>
        <dbReference type="Proteomes" id="UP000321393"/>
    </source>
</evidence>
<reference evidence="3 4" key="1">
    <citation type="submission" date="2019-08" db="EMBL/GenBank/DDBJ databases">
        <title>Draft genome sequences of two oriental melons (Cucumis melo L. var makuwa).</title>
        <authorList>
            <person name="Kwon S.-Y."/>
        </authorList>
    </citation>
    <scope>NUCLEOTIDE SEQUENCE [LARGE SCALE GENOMIC DNA]</scope>
    <source>
        <strain evidence="4">cv. Chang Bougi</strain>
        <strain evidence="3">cv. SW 3</strain>
        <tissue evidence="1">Leaf</tissue>
    </source>
</reference>
<evidence type="ECO:0000313" key="2">
    <source>
        <dbReference type="EMBL" id="TYK29743.1"/>
    </source>
</evidence>
<organism evidence="1 3">
    <name type="scientific">Cucumis melo var. makuwa</name>
    <name type="common">Oriental melon</name>
    <dbReference type="NCBI Taxonomy" id="1194695"/>
    <lineage>
        <taxon>Eukaryota</taxon>
        <taxon>Viridiplantae</taxon>
        <taxon>Streptophyta</taxon>
        <taxon>Embryophyta</taxon>
        <taxon>Tracheophyta</taxon>
        <taxon>Spermatophyta</taxon>
        <taxon>Magnoliopsida</taxon>
        <taxon>eudicotyledons</taxon>
        <taxon>Gunneridae</taxon>
        <taxon>Pentapetalae</taxon>
        <taxon>rosids</taxon>
        <taxon>fabids</taxon>
        <taxon>Cucurbitales</taxon>
        <taxon>Cucurbitaceae</taxon>
        <taxon>Benincaseae</taxon>
        <taxon>Cucumis</taxon>
    </lineage>
</organism>
<dbReference type="PANTHER" id="PTHR11439">
    <property type="entry name" value="GAG-POL-RELATED RETROTRANSPOSON"/>
    <property type="match status" value="1"/>
</dbReference>
<dbReference type="EMBL" id="SSTD01001370">
    <property type="protein sequence ID" value="TYK29743.1"/>
    <property type="molecule type" value="Genomic_DNA"/>
</dbReference>
<gene>
    <name evidence="2" type="ORF">E5676_scaffold1280G00150</name>
    <name evidence="1" type="ORF">E6C27_scaffold83G00630</name>
</gene>
<dbReference type="Proteomes" id="UP000321947">
    <property type="component" value="Unassembled WGS sequence"/>
</dbReference>
<accession>A0A5A7U0L2</accession>
<comment type="caution">
    <text evidence="1">The sequence shown here is derived from an EMBL/GenBank/DDBJ whole genome shotgun (WGS) entry which is preliminary data.</text>
</comment>
<name>A0A5A7U0L2_CUCMM</name>
<evidence type="ECO:0000313" key="4">
    <source>
        <dbReference type="Proteomes" id="UP000321947"/>
    </source>
</evidence>
<evidence type="ECO:0000313" key="1">
    <source>
        <dbReference type="EMBL" id="KAA0047185.1"/>
    </source>
</evidence>
<proteinExistence type="predicted"/>
<dbReference type="OrthoDB" id="1729327at2759"/>
<dbReference type="STRING" id="1194695.A0A5A7U0L2"/>
<sequence length="103" mass="11494">MGKGTLKSSWMMIGQAQKQRRSTTEYCTFVWGNLVAWQNMKQSVVSKSSAEAELKALAQEICEGIWLKSILSELKITSGEPTEVHCDNQATISIAKDPIHHDQ</sequence>
<protein>
    <recommendedName>
        <fullName evidence="5">Mitochondrial protein</fullName>
    </recommendedName>
</protein>